<feature type="domain" description="ABC3 transporter permease C-terminal" evidence="8">
    <location>
        <begin position="312"/>
        <end position="425"/>
    </location>
</feature>
<organism evidence="10 11">
    <name type="scientific">Edaphobacter modestus</name>
    <dbReference type="NCBI Taxonomy" id="388466"/>
    <lineage>
        <taxon>Bacteria</taxon>
        <taxon>Pseudomonadati</taxon>
        <taxon>Acidobacteriota</taxon>
        <taxon>Terriglobia</taxon>
        <taxon>Terriglobales</taxon>
        <taxon>Acidobacteriaceae</taxon>
        <taxon>Edaphobacter</taxon>
    </lineage>
</organism>
<dbReference type="Pfam" id="PF12704">
    <property type="entry name" value="MacB_PCD"/>
    <property type="match status" value="1"/>
</dbReference>
<feature type="transmembrane region" description="Helical" evidence="7">
    <location>
        <begin position="51"/>
        <end position="72"/>
    </location>
</feature>
<protein>
    <submittedName>
        <fullName evidence="10">Putative ABC transport system permease protein</fullName>
    </submittedName>
</protein>
<dbReference type="InterPro" id="IPR025857">
    <property type="entry name" value="MacB_PCD"/>
</dbReference>
<dbReference type="OrthoDB" id="9770036at2"/>
<feature type="transmembrane region" description="Helical" evidence="7">
    <location>
        <begin position="284"/>
        <end position="302"/>
    </location>
</feature>
<dbReference type="GO" id="GO:0005886">
    <property type="term" value="C:plasma membrane"/>
    <property type="evidence" value="ECO:0007669"/>
    <property type="project" value="UniProtKB-SubCell"/>
</dbReference>
<dbReference type="PANTHER" id="PTHR30572:SF4">
    <property type="entry name" value="ABC TRANSPORTER PERMEASE YTRF"/>
    <property type="match status" value="1"/>
</dbReference>
<keyword evidence="4 7" id="KW-1133">Transmembrane helix</keyword>
<evidence type="ECO:0000313" key="10">
    <source>
        <dbReference type="EMBL" id="RZU42067.1"/>
    </source>
</evidence>
<evidence type="ECO:0000256" key="6">
    <source>
        <dbReference type="ARBA" id="ARBA00038076"/>
    </source>
</evidence>
<feature type="transmembrane region" description="Helical" evidence="7">
    <location>
        <begin position="308"/>
        <end position="330"/>
    </location>
</feature>
<evidence type="ECO:0000256" key="3">
    <source>
        <dbReference type="ARBA" id="ARBA00022692"/>
    </source>
</evidence>
<dbReference type="Proteomes" id="UP000292958">
    <property type="component" value="Unassembled WGS sequence"/>
</dbReference>
<gene>
    <name evidence="10" type="ORF">BDD14_3613</name>
</gene>
<dbReference type="PANTHER" id="PTHR30572">
    <property type="entry name" value="MEMBRANE COMPONENT OF TRANSPORTER-RELATED"/>
    <property type="match status" value="1"/>
</dbReference>
<keyword evidence="2" id="KW-1003">Cell membrane</keyword>
<dbReference type="InterPro" id="IPR050250">
    <property type="entry name" value="Macrolide_Exporter_MacB"/>
</dbReference>
<evidence type="ECO:0000259" key="9">
    <source>
        <dbReference type="Pfam" id="PF12704"/>
    </source>
</evidence>
<reference evidence="10 11" key="1">
    <citation type="submission" date="2019-02" db="EMBL/GenBank/DDBJ databases">
        <title>Genomic Encyclopedia of Archaeal and Bacterial Type Strains, Phase II (KMG-II): from individual species to whole genera.</title>
        <authorList>
            <person name="Goeker M."/>
        </authorList>
    </citation>
    <scope>NUCLEOTIDE SEQUENCE [LARGE SCALE GENOMIC DNA]</scope>
    <source>
        <strain evidence="10 11">DSM 18101</strain>
    </source>
</reference>
<feature type="transmembrane region" description="Helical" evidence="7">
    <location>
        <begin position="395"/>
        <end position="415"/>
    </location>
</feature>
<dbReference type="InterPro" id="IPR003838">
    <property type="entry name" value="ABC3_permease_C"/>
</dbReference>
<dbReference type="AlphaFoldDB" id="A0A4Q7YW81"/>
<evidence type="ECO:0000256" key="1">
    <source>
        <dbReference type="ARBA" id="ARBA00004651"/>
    </source>
</evidence>
<evidence type="ECO:0000313" key="11">
    <source>
        <dbReference type="Proteomes" id="UP000292958"/>
    </source>
</evidence>
<keyword evidence="3 7" id="KW-0812">Transmembrane</keyword>
<comment type="subcellular location">
    <subcellularLocation>
        <location evidence="1">Cell membrane</location>
        <topology evidence="1">Multi-pass membrane protein</topology>
    </subcellularLocation>
</comment>
<sequence>MATANLPQPVAPPKARISSFERTLQSARRTMMFSEVVKLAVDSFKASKVRFLLTMLGMIIGSASIILVYTLGLTGKDYALKLISSIGPNMIEMQYNGGSLVGPDNTSTPDFMTRDDMNAVVEQVPGIIASSPMLEDHDRLSIGGGIVKDTMILGVSPQYKQVRNLAVLAGRFFDDQDAITHTKVALIVLPFAKLLFGSAQSAVGRTISFRGVPFTIIGVFKESVETFGQSEISDQTILIPYPVARYFTGTDTVKQIFFTMKDTSMVIPASQEILDIIKSRHRPTSVYTAFNLAQVLSVMAQIANMLTIVLTLAAAITLIVSGVGIMNSMLANVQSRLREIGIRKALGATSHEIRLQFLTEAVFLSLSGGLIGTLLGLAIPLSVSLLTPFKIPVSSWSAVVALGTAVVVGVLFGTLPANRAARLDPVQTLKYE</sequence>
<proteinExistence type="inferred from homology"/>
<dbReference type="EMBL" id="SHKW01000001">
    <property type="protein sequence ID" value="RZU42067.1"/>
    <property type="molecule type" value="Genomic_DNA"/>
</dbReference>
<comment type="similarity">
    <text evidence="6">Belongs to the ABC-4 integral membrane protein family.</text>
</comment>
<comment type="caution">
    <text evidence="10">The sequence shown here is derived from an EMBL/GenBank/DDBJ whole genome shotgun (WGS) entry which is preliminary data.</text>
</comment>
<evidence type="ECO:0000256" key="5">
    <source>
        <dbReference type="ARBA" id="ARBA00023136"/>
    </source>
</evidence>
<feature type="domain" description="MacB-like periplasmic core" evidence="9">
    <location>
        <begin position="52"/>
        <end position="273"/>
    </location>
</feature>
<dbReference type="Pfam" id="PF02687">
    <property type="entry name" value="FtsX"/>
    <property type="match status" value="1"/>
</dbReference>
<name>A0A4Q7YW81_9BACT</name>
<keyword evidence="5 7" id="KW-0472">Membrane</keyword>
<dbReference type="GO" id="GO:0022857">
    <property type="term" value="F:transmembrane transporter activity"/>
    <property type="evidence" value="ECO:0007669"/>
    <property type="project" value="TreeGrafter"/>
</dbReference>
<evidence type="ECO:0000256" key="7">
    <source>
        <dbReference type="SAM" id="Phobius"/>
    </source>
</evidence>
<accession>A0A4Q7YW81</accession>
<keyword evidence="11" id="KW-1185">Reference proteome</keyword>
<dbReference type="RefSeq" id="WP_130419874.1">
    <property type="nucleotide sequence ID" value="NZ_SHKW01000001.1"/>
</dbReference>
<evidence type="ECO:0000256" key="4">
    <source>
        <dbReference type="ARBA" id="ARBA00022989"/>
    </source>
</evidence>
<feature type="transmembrane region" description="Helical" evidence="7">
    <location>
        <begin position="361"/>
        <end position="383"/>
    </location>
</feature>
<evidence type="ECO:0000256" key="2">
    <source>
        <dbReference type="ARBA" id="ARBA00022475"/>
    </source>
</evidence>
<evidence type="ECO:0000259" key="8">
    <source>
        <dbReference type="Pfam" id="PF02687"/>
    </source>
</evidence>